<keyword evidence="1 2" id="KW-0732">Signal</keyword>
<sequence>MRTRLVQVIFVLALSLVLALPAFAQDAITLHGASQFDDEHAFNRTMLRFQELVQLYYDKPITFVLHRNSELGLEKDYFAYMSQGISVDYAVVAPSHMSTFSKSAPLMDMPFLFRDLDHWNKVLDSDALDPIADEVLEKADVMLIGYAGGGVRNLIVNHPVTDMGELEGLDIRVMGAPIQTRIFEAIGAAPTVIAYAEVYNAIQAGVIDAAENEAAGIMQMKFYEVGPEICLTQHAITVRPLCFSGKTFRRLPEDLQQAIIKAGREAGQYGRQIESSEDQAKLDQMVEEGKINLHGFTEREKLLELAEPVKKAYAEEIGALEVLERVNAIE</sequence>
<organism evidence="3 4">
    <name type="scientific">candidate division KSB3 bacterium</name>
    <dbReference type="NCBI Taxonomy" id="2044937"/>
    <lineage>
        <taxon>Bacteria</taxon>
        <taxon>candidate division KSB3</taxon>
    </lineage>
</organism>
<reference evidence="3" key="1">
    <citation type="submission" date="2019-11" db="EMBL/GenBank/DDBJ databases">
        <title>Microbial mats filling the niche in hypersaline microbial mats.</title>
        <authorList>
            <person name="Wong H.L."/>
            <person name="Macleod F.I."/>
            <person name="White R.A. III"/>
            <person name="Burns B.P."/>
        </authorList>
    </citation>
    <scope>NUCLEOTIDE SEQUENCE</scope>
    <source>
        <strain evidence="3">Rbin_158</strain>
    </source>
</reference>
<dbReference type="NCBIfam" id="NF037995">
    <property type="entry name" value="TRAP_S1"/>
    <property type="match status" value="1"/>
</dbReference>
<name>A0A9D5JXF5_9BACT</name>
<evidence type="ECO:0000313" key="4">
    <source>
        <dbReference type="Proteomes" id="UP000649604"/>
    </source>
</evidence>
<dbReference type="AlphaFoldDB" id="A0A9D5JXF5"/>
<dbReference type="PANTHER" id="PTHR33376">
    <property type="match status" value="1"/>
</dbReference>
<dbReference type="Gene3D" id="3.40.190.170">
    <property type="entry name" value="Bacterial extracellular solute-binding protein, family 7"/>
    <property type="match status" value="1"/>
</dbReference>
<dbReference type="InterPro" id="IPR038404">
    <property type="entry name" value="TRAP_DctP_sf"/>
</dbReference>
<evidence type="ECO:0000256" key="1">
    <source>
        <dbReference type="ARBA" id="ARBA00022729"/>
    </source>
</evidence>
<protein>
    <submittedName>
        <fullName evidence="3">C4-dicarboxylate ABC transporter substrate-binding protein</fullName>
    </submittedName>
</protein>
<dbReference type="CDD" id="cd13603">
    <property type="entry name" value="PBP2_TRAP_Siap_TeaA_like"/>
    <property type="match status" value="1"/>
</dbReference>
<dbReference type="GO" id="GO:0055085">
    <property type="term" value="P:transmembrane transport"/>
    <property type="evidence" value="ECO:0007669"/>
    <property type="project" value="InterPro"/>
</dbReference>
<evidence type="ECO:0000256" key="2">
    <source>
        <dbReference type="SAM" id="SignalP"/>
    </source>
</evidence>
<gene>
    <name evidence="3" type="ORF">GF339_16025</name>
</gene>
<feature type="signal peptide" evidence="2">
    <location>
        <begin position="1"/>
        <end position="24"/>
    </location>
</feature>
<proteinExistence type="predicted"/>
<evidence type="ECO:0000313" key="3">
    <source>
        <dbReference type="EMBL" id="MBD3326094.1"/>
    </source>
</evidence>
<dbReference type="InterPro" id="IPR018389">
    <property type="entry name" value="DctP_fam"/>
</dbReference>
<accession>A0A9D5JXF5</accession>
<dbReference type="Proteomes" id="UP000649604">
    <property type="component" value="Unassembled WGS sequence"/>
</dbReference>
<dbReference type="Pfam" id="PF03480">
    <property type="entry name" value="DctP"/>
    <property type="match status" value="1"/>
</dbReference>
<feature type="chain" id="PRO_5039140118" evidence="2">
    <location>
        <begin position="25"/>
        <end position="330"/>
    </location>
</feature>
<dbReference type="EMBL" id="WJJP01000525">
    <property type="protein sequence ID" value="MBD3326094.1"/>
    <property type="molecule type" value="Genomic_DNA"/>
</dbReference>
<dbReference type="PANTHER" id="PTHR33376:SF4">
    <property type="entry name" value="SIALIC ACID-BINDING PERIPLASMIC PROTEIN SIAP"/>
    <property type="match status" value="1"/>
</dbReference>
<comment type="caution">
    <text evidence="3">The sequence shown here is derived from an EMBL/GenBank/DDBJ whole genome shotgun (WGS) entry which is preliminary data.</text>
</comment>